<accession>A0A8K0CWC8</accession>
<gene>
    <name evidence="1" type="ORF">ILUMI_13379</name>
</gene>
<organism evidence="1 2">
    <name type="scientific">Ignelater luminosus</name>
    <name type="common">Cucubano</name>
    <name type="synonym">Pyrophorus luminosus</name>
    <dbReference type="NCBI Taxonomy" id="2038154"/>
    <lineage>
        <taxon>Eukaryota</taxon>
        <taxon>Metazoa</taxon>
        <taxon>Ecdysozoa</taxon>
        <taxon>Arthropoda</taxon>
        <taxon>Hexapoda</taxon>
        <taxon>Insecta</taxon>
        <taxon>Pterygota</taxon>
        <taxon>Neoptera</taxon>
        <taxon>Endopterygota</taxon>
        <taxon>Coleoptera</taxon>
        <taxon>Polyphaga</taxon>
        <taxon>Elateriformia</taxon>
        <taxon>Elateroidea</taxon>
        <taxon>Elateridae</taxon>
        <taxon>Agrypninae</taxon>
        <taxon>Pyrophorini</taxon>
        <taxon>Ignelater</taxon>
    </lineage>
</organism>
<name>A0A8K0CWC8_IGNLU</name>
<comment type="caution">
    <text evidence="1">The sequence shown here is derived from an EMBL/GenBank/DDBJ whole genome shotgun (WGS) entry which is preliminary data.</text>
</comment>
<keyword evidence="2" id="KW-1185">Reference proteome</keyword>
<dbReference type="EMBL" id="VTPC01008474">
    <property type="protein sequence ID" value="KAF2892791.1"/>
    <property type="molecule type" value="Genomic_DNA"/>
</dbReference>
<evidence type="ECO:0000313" key="1">
    <source>
        <dbReference type="EMBL" id="KAF2892791.1"/>
    </source>
</evidence>
<evidence type="ECO:0000313" key="2">
    <source>
        <dbReference type="Proteomes" id="UP000801492"/>
    </source>
</evidence>
<dbReference type="AlphaFoldDB" id="A0A8K0CWC8"/>
<reference evidence="1" key="1">
    <citation type="submission" date="2019-08" db="EMBL/GenBank/DDBJ databases">
        <title>The genome of the North American firefly Photinus pyralis.</title>
        <authorList>
            <consortium name="Photinus pyralis genome working group"/>
            <person name="Fallon T.R."/>
            <person name="Sander Lower S.E."/>
            <person name="Weng J.-K."/>
        </authorList>
    </citation>
    <scope>NUCLEOTIDE SEQUENCE</scope>
    <source>
        <strain evidence="1">TRF0915ILg1</strain>
        <tissue evidence="1">Whole body</tissue>
    </source>
</reference>
<protein>
    <submittedName>
        <fullName evidence="1">Uncharacterized protein</fullName>
    </submittedName>
</protein>
<proteinExistence type="predicted"/>
<dbReference type="Proteomes" id="UP000801492">
    <property type="component" value="Unassembled WGS sequence"/>
</dbReference>
<sequence>MERVPKTSTRGCSLHFVGLGGPVVNTPGQQPGSCITGGVGPALIPQPDFSASSFRNRANQNKNLATHEVFSVDNTEDFSVDMINCKGTCAILNI</sequence>